<organism evidence="2 3">
    <name type="scientific">Symbiodinium microadriaticum</name>
    <name type="common">Dinoflagellate</name>
    <name type="synonym">Zooxanthella microadriatica</name>
    <dbReference type="NCBI Taxonomy" id="2951"/>
    <lineage>
        <taxon>Eukaryota</taxon>
        <taxon>Sar</taxon>
        <taxon>Alveolata</taxon>
        <taxon>Dinophyceae</taxon>
        <taxon>Suessiales</taxon>
        <taxon>Symbiodiniaceae</taxon>
        <taxon>Symbiodinium</taxon>
    </lineage>
</organism>
<sequence>MAPAGVPPPFHPTWLSKTTLVVVEADRFGEQPHMYVVVGPKKALVIDTGCDTANFCEFLWSLPELAAKEFQVVNTHIHYDHIMGNYGFCAPGGRSLRGGCRSICQGSRNRHFSQNWQETSLQSMVGAAISNFCVTDWLDEGHRIYLDDENPTEAESLEVLHTPGHTPDSISLYYPAENRIFTGDLIYPGNIFLFLPGSRLEEFDESLCKLKAFLAEKPAGVLLSCGHMTPALKAEKLEELFELLGALRKGEARGRAEGSGLSPEPVTSFQTPCFTLMCRTADVPAMA</sequence>
<dbReference type="InterPro" id="IPR050855">
    <property type="entry name" value="NDM-1-like"/>
</dbReference>
<dbReference type="InterPro" id="IPR036866">
    <property type="entry name" value="RibonucZ/Hydroxyglut_hydro"/>
</dbReference>
<dbReference type="PANTHER" id="PTHR42951:SF4">
    <property type="entry name" value="ACYL-COENZYME A THIOESTERASE MBLAC2"/>
    <property type="match status" value="1"/>
</dbReference>
<evidence type="ECO:0000313" key="2">
    <source>
        <dbReference type="EMBL" id="OLQ06550.1"/>
    </source>
</evidence>
<gene>
    <name evidence="2" type="primary">Mblac2</name>
    <name evidence="2" type="ORF">AK812_SmicGene10164</name>
</gene>
<dbReference type="OrthoDB" id="3341310at2759"/>
<accession>A0A1Q9EGJ6</accession>
<dbReference type="AlphaFoldDB" id="A0A1Q9EGJ6"/>
<evidence type="ECO:0000313" key="3">
    <source>
        <dbReference type="Proteomes" id="UP000186817"/>
    </source>
</evidence>
<comment type="caution">
    <text evidence="2">The sequence shown here is derived from an EMBL/GenBank/DDBJ whole genome shotgun (WGS) entry which is preliminary data.</text>
</comment>
<dbReference type="Gene3D" id="3.60.15.10">
    <property type="entry name" value="Ribonuclease Z/Hydroxyacylglutathione hydrolase-like"/>
    <property type="match status" value="1"/>
</dbReference>
<dbReference type="SMART" id="SM00849">
    <property type="entry name" value="Lactamase_B"/>
    <property type="match status" value="1"/>
</dbReference>
<proteinExistence type="predicted"/>
<reference evidence="2 3" key="1">
    <citation type="submission" date="2016-02" db="EMBL/GenBank/DDBJ databases">
        <title>Genome analysis of coral dinoflagellate symbionts highlights evolutionary adaptations to a symbiotic lifestyle.</title>
        <authorList>
            <person name="Aranda M."/>
            <person name="Li Y."/>
            <person name="Liew Y.J."/>
            <person name="Baumgarten S."/>
            <person name="Simakov O."/>
            <person name="Wilson M."/>
            <person name="Piel J."/>
            <person name="Ashoor H."/>
            <person name="Bougouffa S."/>
            <person name="Bajic V.B."/>
            <person name="Ryu T."/>
            <person name="Ravasi T."/>
            <person name="Bayer T."/>
            <person name="Micklem G."/>
            <person name="Kim H."/>
            <person name="Bhak J."/>
            <person name="Lajeunesse T.C."/>
            <person name="Voolstra C.R."/>
        </authorList>
    </citation>
    <scope>NUCLEOTIDE SEQUENCE [LARGE SCALE GENOMIC DNA]</scope>
    <source>
        <strain evidence="2 3">CCMP2467</strain>
    </source>
</reference>
<protein>
    <submittedName>
        <fullName evidence="2">Metallo-beta-lactamase domain-containing protein 2</fullName>
    </submittedName>
</protein>
<dbReference type="InterPro" id="IPR001279">
    <property type="entry name" value="Metallo-B-lactamas"/>
</dbReference>
<dbReference type="Proteomes" id="UP000186817">
    <property type="component" value="Unassembled WGS sequence"/>
</dbReference>
<name>A0A1Q9EGJ6_SYMMI</name>
<evidence type="ECO:0000259" key="1">
    <source>
        <dbReference type="SMART" id="SM00849"/>
    </source>
</evidence>
<dbReference type="EMBL" id="LSRX01000158">
    <property type="protein sequence ID" value="OLQ06550.1"/>
    <property type="molecule type" value="Genomic_DNA"/>
</dbReference>
<keyword evidence="3" id="KW-1185">Reference proteome</keyword>
<dbReference type="Pfam" id="PF00753">
    <property type="entry name" value="Lactamase_B"/>
    <property type="match status" value="1"/>
</dbReference>
<feature type="domain" description="Metallo-beta-lactamase" evidence="1">
    <location>
        <begin position="31"/>
        <end position="227"/>
    </location>
</feature>
<dbReference type="SUPFAM" id="SSF56281">
    <property type="entry name" value="Metallo-hydrolase/oxidoreductase"/>
    <property type="match status" value="1"/>
</dbReference>
<dbReference type="PANTHER" id="PTHR42951">
    <property type="entry name" value="METALLO-BETA-LACTAMASE DOMAIN-CONTAINING"/>
    <property type="match status" value="1"/>
</dbReference>